<sequence>MDTLLWVLIALGTVGLLCTFAYAAYLRRHPESPPDPKRTGMRVGIPSGVTGASARYPCRTFSTDASDVRLPGEARNG</sequence>
<dbReference type="Proteomes" id="UP001501599">
    <property type="component" value="Unassembled WGS sequence"/>
</dbReference>
<accession>A0ABP5ML75</accession>
<reference evidence="2" key="1">
    <citation type="journal article" date="2019" name="Int. J. Syst. Evol. Microbiol.">
        <title>The Global Catalogue of Microorganisms (GCM) 10K type strain sequencing project: providing services to taxonomists for standard genome sequencing and annotation.</title>
        <authorList>
            <consortium name="The Broad Institute Genomics Platform"/>
            <consortium name="The Broad Institute Genome Sequencing Center for Infectious Disease"/>
            <person name="Wu L."/>
            <person name="Ma J."/>
        </authorList>
    </citation>
    <scope>NUCLEOTIDE SEQUENCE [LARGE SCALE GENOMIC DNA]</scope>
    <source>
        <strain evidence="2">JCM 16026</strain>
    </source>
</reference>
<gene>
    <name evidence="1" type="ORF">GCM10009846_22740</name>
</gene>
<evidence type="ECO:0000313" key="2">
    <source>
        <dbReference type="Proteomes" id="UP001501599"/>
    </source>
</evidence>
<organism evidence="1 2">
    <name type="scientific">Agrococcus versicolor</name>
    <dbReference type="NCBI Taxonomy" id="501482"/>
    <lineage>
        <taxon>Bacteria</taxon>
        <taxon>Bacillati</taxon>
        <taxon>Actinomycetota</taxon>
        <taxon>Actinomycetes</taxon>
        <taxon>Micrococcales</taxon>
        <taxon>Microbacteriaceae</taxon>
        <taxon>Agrococcus</taxon>
    </lineage>
</organism>
<evidence type="ECO:0000313" key="1">
    <source>
        <dbReference type="EMBL" id="GAA2174924.1"/>
    </source>
</evidence>
<comment type="caution">
    <text evidence="1">The sequence shown here is derived from an EMBL/GenBank/DDBJ whole genome shotgun (WGS) entry which is preliminary data.</text>
</comment>
<dbReference type="EMBL" id="BAAAQT010000006">
    <property type="protein sequence ID" value="GAA2174924.1"/>
    <property type="molecule type" value="Genomic_DNA"/>
</dbReference>
<name>A0ABP5ML75_9MICO</name>
<proteinExistence type="predicted"/>
<keyword evidence="2" id="KW-1185">Reference proteome</keyword>
<protein>
    <submittedName>
        <fullName evidence="1">Uncharacterized protein</fullName>
    </submittedName>
</protein>